<evidence type="ECO:0008006" key="4">
    <source>
        <dbReference type="Google" id="ProtNLM"/>
    </source>
</evidence>
<dbReference type="AlphaFoldDB" id="A0AA38S8X3"/>
<feature type="region of interest" description="Disordered" evidence="1">
    <location>
        <begin position="121"/>
        <end position="143"/>
    </location>
</feature>
<accession>A0AA38S8X3</accession>
<reference evidence="2" key="1">
    <citation type="submission" date="2022-07" db="EMBL/GenBank/DDBJ databases">
        <title>Fungi with potential for degradation of polypropylene.</title>
        <authorList>
            <person name="Gostincar C."/>
        </authorList>
    </citation>
    <scope>NUCLEOTIDE SEQUENCE</scope>
    <source>
        <strain evidence="2">EXF-13287</strain>
    </source>
</reference>
<evidence type="ECO:0000313" key="3">
    <source>
        <dbReference type="Proteomes" id="UP001174691"/>
    </source>
</evidence>
<sequence>MSHRAGPGTARAVREEPAGQIVEPGSVTGCYYILLSALEKRTTWKHIKDFLRDDNDVQNVDNVHVFRDRTGWVRVFGKPDFDKAMSLFRSAHSNGNPIVADGMNEHCRVFIRAFESVKPQPTAPTGPLRDAFSSQIPPLDMSKSRGYMPQDDALSYKMPSHGVSGLYVTAPALEYNFATGRDERNLEYHNAHPTRFHDADPVERTGYEGAQMYAATSRDVTETMGSMSLQRTNTGDLVTGADFKLRVKVNEGVINEEMAKEFVQVFAPAARKAILRVDILKPRTKTPRPHDTALIVFEDATRCAMARQGMLDKLYLQGMHVVQDASDDPPEPEEQSDPADDDPPKNAPKGPRAERRDPRTRKEKGREIRKMFEGGGMGFQQARAAARGDASGSSSRGGAGEEGSSSGHAGPTTASHRDAAAETEGPKPVVVDGSSDRRHHKHKHHDRKRHK</sequence>
<dbReference type="EMBL" id="JANBVN010000036">
    <property type="protein sequence ID" value="KAJ9158399.1"/>
    <property type="molecule type" value="Genomic_DNA"/>
</dbReference>
<dbReference type="Gene3D" id="3.30.70.330">
    <property type="match status" value="1"/>
</dbReference>
<name>A0AA38S8X3_9PEZI</name>
<dbReference type="Proteomes" id="UP001174691">
    <property type="component" value="Unassembled WGS sequence"/>
</dbReference>
<feature type="compositionally biased region" description="Acidic residues" evidence="1">
    <location>
        <begin position="325"/>
        <end position="341"/>
    </location>
</feature>
<organism evidence="2 3">
    <name type="scientific">Coniochaeta hoffmannii</name>
    <dbReference type="NCBI Taxonomy" id="91930"/>
    <lineage>
        <taxon>Eukaryota</taxon>
        <taxon>Fungi</taxon>
        <taxon>Dikarya</taxon>
        <taxon>Ascomycota</taxon>
        <taxon>Pezizomycotina</taxon>
        <taxon>Sordariomycetes</taxon>
        <taxon>Sordariomycetidae</taxon>
        <taxon>Coniochaetales</taxon>
        <taxon>Coniochaetaceae</taxon>
        <taxon>Coniochaeta</taxon>
    </lineage>
</organism>
<keyword evidence="3" id="KW-1185">Reference proteome</keyword>
<protein>
    <recommendedName>
        <fullName evidence="4">RRM domain-containing protein</fullName>
    </recommendedName>
</protein>
<proteinExistence type="predicted"/>
<comment type="caution">
    <text evidence="2">The sequence shown here is derived from an EMBL/GenBank/DDBJ whole genome shotgun (WGS) entry which is preliminary data.</text>
</comment>
<feature type="compositionally biased region" description="Basic residues" evidence="1">
    <location>
        <begin position="437"/>
        <end position="451"/>
    </location>
</feature>
<gene>
    <name evidence="2" type="ORF">NKR19_g3300</name>
</gene>
<feature type="compositionally biased region" description="Low complexity" evidence="1">
    <location>
        <begin position="379"/>
        <end position="394"/>
    </location>
</feature>
<dbReference type="InterPro" id="IPR012677">
    <property type="entry name" value="Nucleotide-bd_a/b_plait_sf"/>
</dbReference>
<feature type="region of interest" description="Disordered" evidence="1">
    <location>
        <begin position="323"/>
        <end position="451"/>
    </location>
</feature>
<evidence type="ECO:0000313" key="2">
    <source>
        <dbReference type="EMBL" id="KAJ9158399.1"/>
    </source>
</evidence>
<evidence type="ECO:0000256" key="1">
    <source>
        <dbReference type="SAM" id="MobiDB-lite"/>
    </source>
</evidence>